<feature type="domain" description="DHHA1" evidence="7">
    <location>
        <begin position="377"/>
        <end position="465"/>
    </location>
</feature>
<evidence type="ECO:0000256" key="4">
    <source>
        <dbReference type="ARBA" id="ARBA00022801"/>
    </source>
</evidence>
<protein>
    <recommendedName>
        <fullName evidence="2">Single-stranded-DNA-specific exonuclease RecJ</fullName>
    </recommendedName>
</protein>
<name>A0A932HW86_UNCTE</name>
<evidence type="ECO:0000259" key="6">
    <source>
        <dbReference type="Pfam" id="PF01368"/>
    </source>
</evidence>
<comment type="caution">
    <text evidence="9">The sequence shown here is derived from an EMBL/GenBank/DDBJ whole genome shotgun (WGS) entry which is preliminary data.</text>
</comment>
<dbReference type="InterPro" id="IPR004610">
    <property type="entry name" value="RecJ"/>
</dbReference>
<evidence type="ECO:0000313" key="10">
    <source>
        <dbReference type="Proteomes" id="UP000782312"/>
    </source>
</evidence>
<dbReference type="Pfam" id="PF17768">
    <property type="entry name" value="RecJ_OB"/>
    <property type="match status" value="1"/>
</dbReference>
<dbReference type="GO" id="GO:0003676">
    <property type="term" value="F:nucleic acid binding"/>
    <property type="evidence" value="ECO:0007669"/>
    <property type="project" value="InterPro"/>
</dbReference>
<proteinExistence type="inferred from homology"/>
<reference evidence="9" key="1">
    <citation type="submission" date="2020-07" db="EMBL/GenBank/DDBJ databases">
        <title>Huge and variable diversity of episymbiotic CPR bacteria and DPANN archaea in groundwater ecosystems.</title>
        <authorList>
            <person name="He C.Y."/>
            <person name="Keren R."/>
            <person name="Whittaker M."/>
            <person name="Farag I.F."/>
            <person name="Doudna J."/>
            <person name="Cate J.H.D."/>
            <person name="Banfield J.F."/>
        </authorList>
    </citation>
    <scope>NUCLEOTIDE SEQUENCE</scope>
    <source>
        <strain evidence="9">NC_groundwater_763_Ag_S-0.2um_68_21</strain>
    </source>
</reference>
<keyword evidence="5 9" id="KW-0269">Exonuclease</keyword>
<evidence type="ECO:0000259" key="7">
    <source>
        <dbReference type="Pfam" id="PF02272"/>
    </source>
</evidence>
<dbReference type="NCBIfam" id="TIGR00644">
    <property type="entry name" value="recJ"/>
    <property type="match status" value="1"/>
</dbReference>
<gene>
    <name evidence="9" type="primary">recJ</name>
    <name evidence="9" type="ORF">HYZ11_02190</name>
</gene>
<evidence type="ECO:0000256" key="1">
    <source>
        <dbReference type="ARBA" id="ARBA00005915"/>
    </source>
</evidence>
<dbReference type="PANTHER" id="PTHR30255:SF2">
    <property type="entry name" value="SINGLE-STRANDED-DNA-SPECIFIC EXONUCLEASE RECJ"/>
    <property type="match status" value="1"/>
</dbReference>
<dbReference type="InterPro" id="IPR041122">
    <property type="entry name" value="RecJ_OB"/>
</dbReference>
<dbReference type="PANTHER" id="PTHR30255">
    <property type="entry name" value="SINGLE-STRANDED-DNA-SPECIFIC EXONUCLEASE RECJ"/>
    <property type="match status" value="1"/>
</dbReference>
<dbReference type="AlphaFoldDB" id="A0A932HW86"/>
<evidence type="ECO:0000256" key="3">
    <source>
        <dbReference type="ARBA" id="ARBA00022722"/>
    </source>
</evidence>
<dbReference type="InterPro" id="IPR051673">
    <property type="entry name" value="SSDNA_exonuclease_RecJ"/>
</dbReference>
<keyword evidence="4" id="KW-0378">Hydrolase</keyword>
<evidence type="ECO:0000259" key="8">
    <source>
        <dbReference type="Pfam" id="PF17768"/>
    </source>
</evidence>
<evidence type="ECO:0000256" key="5">
    <source>
        <dbReference type="ARBA" id="ARBA00022839"/>
    </source>
</evidence>
<feature type="domain" description="RecJ OB" evidence="8">
    <location>
        <begin position="482"/>
        <end position="589"/>
    </location>
</feature>
<accession>A0A932HW86</accession>
<dbReference type="GO" id="GO:0006281">
    <property type="term" value="P:DNA repair"/>
    <property type="evidence" value="ECO:0007669"/>
    <property type="project" value="InterPro"/>
</dbReference>
<dbReference type="Pfam" id="PF01368">
    <property type="entry name" value="DHH"/>
    <property type="match status" value="1"/>
</dbReference>
<dbReference type="Pfam" id="PF02272">
    <property type="entry name" value="DHHA1"/>
    <property type="match status" value="1"/>
</dbReference>
<dbReference type="Gene3D" id="3.90.1640.30">
    <property type="match status" value="1"/>
</dbReference>
<dbReference type="Gene3D" id="3.10.310.30">
    <property type="match status" value="1"/>
</dbReference>
<dbReference type="Proteomes" id="UP000782312">
    <property type="component" value="Unassembled WGS sequence"/>
</dbReference>
<evidence type="ECO:0000256" key="2">
    <source>
        <dbReference type="ARBA" id="ARBA00019841"/>
    </source>
</evidence>
<comment type="similarity">
    <text evidence="1">Belongs to the RecJ family.</text>
</comment>
<dbReference type="SUPFAM" id="SSF64182">
    <property type="entry name" value="DHH phosphoesterases"/>
    <property type="match status" value="1"/>
</dbReference>
<keyword evidence="3" id="KW-0540">Nuclease</keyword>
<dbReference type="GO" id="GO:0008409">
    <property type="term" value="F:5'-3' exonuclease activity"/>
    <property type="evidence" value="ECO:0007669"/>
    <property type="project" value="InterPro"/>
</dbReference>
<dbReference type="InterPro" id="IPR038763">
    <property type="entry name" value="DHH_sf"/>
</dbReference>
<dbReference type="InterPro" id="IPR001667">
    <property type="entry name" value="DDH_dom"/>
</dbReference>
<sequence>MTPQAAGPRPLARGAAAQSWRVRPADEDEVRRLAAGLDAPPLLARLLSLRGIRSPEDARLFLQAPLTGLHDPFEMLGMDAAAAHLAGEVERGGPVGVYGDYDVDGITSTALLVRFFRSLGIEAPYHVPRRLEEGYGLHLAGLLRLKEAGCRTVVTVDCGITAAEVAAEAKAQGLRLIVTDHHRPPERLPEALAVLNPRRPGCPYPFKGLTGAGIAFKLAAAVRRLLRDKGFARSLPNLKQHLDLVALGTVADVAPLLGENHILVRAGLGALSAPPGLPDRRKAGVRALQAAADLKADEINAGHVGFVLGPRLNAAGRVGDPRAAVELLLTDDLAEAHAVAVLLDDWNHQRQELQQEALEEAEVLLAAAGEAGLGGAIVLASERWHSGVIGIVASKLAEAYRLPAALIRLDGEGGRGSVRGVEGFHVYRALEGCADCLVQFGGHKEAAGLAIRRGMVDAFRARFQEASRLALGPERGEEVLWLDASVGFSDLDLGLIERLEEMAPFGPGNPRPLLGAAGVEVVGVPGFAGRDREHLKLALRHQGRTMEAIGFGMGPLAREGGLPPGKIDIACCPCVNRWRGSTKLQLELKAIRPAGG</sequence>
<dbReference type="InterPro" id="IPR003156">
    <property type="entry name" value="DHHA1_dom"/>
</dbReference>
<organism evidence="9 10">
    <name type="scientific">Tectimicrobiota bacterium</name>
    <dbReference type="NCBI Taxonomy" id="2528274"/>
    <lineage>
        <taxon>Bacteria</taxon>
        <taxon>Pseudomonadati</taxon>
        <taxon>Nitrospinota/Tectimicrobiota group</taxon>
        <taxon>Candidatus Tectimicrobiota</taxon>
    </lineage>
</organism>
<dbReference type="EMBL" id="JACPUR010000003">
    <property type="protein sequence ID" value="MBI3126397.1"/>
    <property type="molecule type" value="Genomic_DNA"/>
</dbReference>
<feature type="domain" description="DDH" evidence="6">
    <location>
        <begin position="95"/>
        <end position="249"/>
    </location>
</feature>
<evidence type="ECO:0000313" key="9">
    <source>
        <dbReference type="EMBL" id="MBI3126397.1"/>
    </source>
</evidence>
<dbReference type="GO" id="GO:0006310">
    <property type="term" value="P:DNA recombination"/>
    <property type="evidence" value="ECO:0007669"/>
    <property type="project" value="InterPro"/>
</dbReference>